<evidence type="ECO:0000313" key="3">
    <source>
        <dbReference type="EMBL" id="PIP15256.1"/>
    </source>
</evidence>
<dbReference type="InterPro" id="IPR046342">
    <property type="entry name" value="CBS_dom_sf"/>
</dbReference>
<keyword evidence="1" id="KW-0129">CBS domain</keyword>
<organism evidence="3 4">
    <name type="scientific">Candidatus Roizmanbacteria bacterium CG23_combo_of_CG06-09_8_20_14_all_35_49</name>
    <dbReference type="NCBI Taxonomy" id="1974863"/>
    <lineage>
        <taxon>Bacteria</taxon>
        <taxon>Candidatus Roizmaniibacteriota</taxon>
    </lineage>
</organism>
<dbReference type="Gene3D" id="3.10.580.10">
    <property type="entry name" value="CBS-domain"/>
    <property type="match status" value="1"/>
</dbReference>
<accession>A0A2G9Y7S2</accession>
<dbReference type="SUPFAM" id="SSF50346">
    <property type="entry name" value="PRC-barrel domain"/>
    <property type="match status" value="1"/>
</dbReference>
<comment type="caution">
    <text evidence="3">The sequence shown here is derived from an EMBL/GenBank/DDBJ whole genome shotgun (WGS) entry which is preliminary data.</text>
</comment>
<evidence type="ECO:0000256" key="1">
    <source>
        <dbReference type="PROSITE-ProRule" id="PRU00703"/>
    </source>
</evidence>
<dbReference type="Pfam" id="PF03448">
    <property type="entry name" value="MgtE_N"/>
    <property type="match status" value="1"/>
</dbReference>
<evidence type="ECO:0000259" key="2">
    <source>
        <dbReference type="PROSITE" id="PS51371"/>
    </source>
</evidence>
<dbReference type="InterPro" id="IPR038076">
    <property type="entry name" value="MgtE_N_sf"/>
</dbReference>
<dbReference type="InterPro" id="IPR027275">
    <property type="entry name" value="PRC-brl_dom"/>
</dbReference>
<dbReference type="Pfam" id="PF05239">
    <property type="entry name" value="PRC"/>
    <property type="match status" value="1"/>
</dbReference>
<dbReference type="SMART" id="SM00924">
    <property type="entry name" value="MgtE_N"/>
    <property type="match status" value="1"/>
</dbReference>
<dbReference type="InterPro" id="IPR006668">
    <property type="entry name" value="Mg_transptr_MgtE_intracell_dom"/>
</dbReference>
<dbReference type="InterPro" id="IPR006669">
    <property type="entry name" value="MgtE_transporter"/>
</dbReference>
<dbReference type="Gene3D" id="1.25.60.10">
    <property type="entry name" value="MgtE N-terminal domain-like"/>
    <property type="match status" value="1"/>
</dbReference>
<feature type="domain" description="CBS" evidence="2">
    <location>
        <begin position="285"/>
        <end position="348"/>
    </location>
</feature>
<sequence length="404" mass="47285">MIYFSEIYRKNVVTEDGIYVGKLEDFIFLVTENPLVTKFVIRNKTGQKLIVPIDYLKKINSSFIIEKDFLTSYLEENELYLVKNLLDKQIIDLKGDKIVRVNDVVLQEKDKIYIAGVDIGILGMVRRIRLWTDYIYKFIRFFNIKLTSNFLSWADIQPLELIRGQVKLKKKEEKLERIRPEDLADYLERTNVLNARKFLRMLDTEKAAEVISNLNINYQTALFKQFKPENAARLINYIDPDEAVDVLLTLPAKRREEIINFLKDNTKKKVLHLLNLSKTPIGQLITTEYLTIESNALVKDLINKIKKETVDYSTFDYVYVINKEEQLVGVLSLHDMLLQDFDMPIYKFMTQNVVIAHLTTPEEIVAKKMLKYRLYALPVIDDRKLILGIITLDDVSACLLKKFH</sequence>
<dbReference type="InterPro" id="IPR011033">
    <property type="entry name" value="PRC_barrel-like_sf"/>
</dbReference>
<dbReference type="GO" id="GO:0015095">
    <property type="term" value="F:magnesium ion transmembrane transporter activity"/>
    <property type="evidence" value="ECO:0007669"/>
    <property type="project" value="InterPro"/>
</dbReference>
<dbReference type="SUPFAM" id="SSF54631">
    <property type="entry name" value="CBS-domain pair"/>
    <property type="match status" value="1"/>
</dbReference>
<proteinExistence type="predicted"/>
<feature type="domain" description="CBS" evidence="2">
    <location>
        <begin position="349"/>
        <end position="404"/>
    </location>
</feature>
<name>A0A2G9Y7S2_9BACT</name>
<dbReference type="PANTHER" id="PTHR43773:SF1">
    <property type="entry name" value="MAGNESIUM TRANSPORTER MGTE"/>
    <property type="match status" value="1"/>
</dbReference>
<dbReference type="Proteomes" id="UP000231025">
    <property type="component" value="Unassembled WGS sequence"/>
</dbReference>
<dbReference type="SUPFAM" id="SSF158791">
    <property type="entry name" value="MgtE N-terminal domain-like"/>
    <property type="match status" value="1"/>
</dbReference>
<dbReference type="SMART" id="SM00116">
    <property type="entry name" value="CBS"/>
    <property type="match status" value="2"/>
</dbReference>
<dbReference type="GO" id="GO:0016020">
    <property type="term" value="C:membrane"/>
    <property type="evidence" value="ECO:0007669"/>
    <property type="project" value="InterPro"/>
</dbReference>
<dbReference type="CDD" id="cd04606">
    <property type="entry name" value="CBS_pair_Mg_transporter"/>
    <property type="match status" value="1"/>
</dbReference>
<protein>
    <recommendedName>
        <fullName evidence="2">CBS domain-containing protein</fullName>
    </recommendedName>
</protein>
<dbReference type="PANTHER" id="PTHR43773">
    <property type="entry name" value="MAGNESIUM TRANSPORTER MGTE"/>
    <property type="match status" value="1"/>
</dbReference>
<evidence type="ECO:0000313" key="4">
    <source>
        <dbReference type="Proteomes" id="UP000231025"/>
    </source>
</evidence>
<dbReference type="Pfam" id="PF00571">
    <property type="entry name" value="CBS"/>
    <property type="match status" value="2"/>
</dbReference>
<gene>
    <name evidence="3" type="ORF">COX47_00660</name>
</gene>
<dbReference type="InterPro" id="IPR000644">
    <property type="entry name" value="CBS_dom"/>
</dbReference>
<reference evidence="3 4" key="1">
    <citation type="submission" date="2017-09" db="EMBL/GenBank/DDBJ databases">
        <title>Depth-based differentiation of microbial function through sediment-hosted aquifers and enrichment of novel symbionts in the deep terrestrial subsurface.</title>
        <authorList>
            <person name="Probst A.J."/>
            <person name="Ladd B."/>
            <person name="Jarett J.K."/>
            <person name="Geller-Mcgrath D.E."/>
            <person name="Sieber C.M."/>
            <person name="Emerson J.B."/>
            <person name="Anantharaman K."/>
            <person name="Thomas B.C."/>
            <person name="Malmstrom R."/>
            <person name="Stieglmeier M."/>
            <person name="Klingl A."/>
            <person name="Woyke T."/>
            <person name="Ryan C.M."/>
            <person name="Banfield J.F."/>
        </authorList>
    </citation>
    <scope>NUCLEOTIDE SEQUENCE [LARGE SCALE GENOMIC DNA]</scope>
    <source>
        <strain evidence="3">CG23_combo_of_CG06-09_8_20_14_all_35_49</strain>
    </source>
</reference>
<dbReference type="EMBL" id="PCRE01000011">
    <property type="protein sequence ID" value="PIP15256.1"/>
    <property type="molecule type" value="Genomic_DNA"/>
</dbReference>
<dbReference type="PROSITE" id="PS51371">
    <property type="entry name" value="CBS"/>
    <property type="match status" value="2"/>
</dbReference>
<dbReference type="Gene3D" id="2.30.30.240">
    <property type="entry name" value="PRC-barrel domain"/>
    <property type="match status" value="1"/>
</dbReference>
<dbReference type="AlphaFoldDB" id="A0A2G9Y7S2"/>